<evidence type="ECO:0000256" key="6">
    <source>
        <dbReference type="ARBA" id="ARBA00023004"/>
    </source>
</evidence>
<reference evidence="13" key="1">
    <citation type="journal article" date="2019" name="Sci. Rep.">
        <title>Draft genome of Tanacetum cinerariifolium, the natural source of mosquito coil.</title>
        <authorList>
            <person name="Yamashiro T."/>
            <person name="Shiraishi A."/>
            <person name="Satake H."/>
            <person name="Nakayama K."/>
        </authorList>
    </citation>
    <scope>NUCLEOTIDE SEQUENCE</scope>
</reference>
<evidence type="ECO:0000256" key="3">
    <source>
        <dbReference type="ARBA" id="ARBA00022496"/>
    </source>
</evidence>
<name>A0A699XEF4_TANCI</name>
<organism evidence="13">
    <name type="scientific">Tanacetum cinerariifolium</name>
    <name type="common">Dalmatian daisy</name>
    <name type="synonym">Chrysanthemum cinerariifolium</name>
    <dbReference type="NCBI Taxonomy" id="118510"/>
    <lineage>
        <taxon>Eukaryota</taxon>
        <taxon>Viridiplantae</taxon>
        <taxon>Streptophyta</taxon>
        <taxon>Embryophyta</taxon>
        <taxon>Tracheophyta</taxon>
        <taxon>Spermatophyta</taxon>
        <taxon>Magnoliopsida</taxon>
        <taxon>eudicotyledons</taxon>
        <taxon>Gunneridae</taxon>
        <taxon>Pentapetalae</taxon>
        <taxon>asterids</taxon>
        <taxon>campanulids</taxon>
        <taxon>Asterales</taxon>
        <taxon>Asteraceae</taxon>
        <taxon>Asteroideae</taxon>
        <taxon>Anthemideae</taxon>
        <taxon>Anthemidinae</taxon>
        <taxon>Tanacetum</taxon>
    </lineage>
</organism>
<sequence>RSFVPNDADDAGNSFKPTEGRSYEAGIKYTPVETLNVNLAVYDIVKKNLVNSVLQSNGDSIDEAVGKARSRGVELDVTGEIAENWSVIGTYAYDH</sequence>
<feature type="region of interest" description="Disordered" evidence="11">
    <location>
        <begin position="1"/>
        <end position="20"/>
    </location>
</feature>
<dbReference type="SUPFAM" id="SSF56935">
    <property type="entry name" value="Porins"/>
    <property type="match status" value="1"/>
</dbReference>
<evidence type="ECO:0000256" key="8">
    <source>
        <dbReference type="ARBA" id="ARBA00023077"/>
    </source>
</evidence>
<gene>
    <name evidence="13" type="ORF">Tci_927190</name>
</gene>
<keyword evidence="4" id="KW-0812">Transmembrane</keyword>
<keyword evidence="2" id="KW-0813">Transport</keyword>
<keyword evidence="5" id="KW-0732">Signal</keyword>
<keyword evidence="3" id="KW-0410">Iron transport</keyword>
<evidence type="ECO:0000256" key="9">
    <source>
        <dbReference type="ARBA" id="ARBA00023136"/>
    </source>
</evidence>
<evidence type="ECO:0000256" key="11">
    <source>
        <dbReference type="SAM" id="MobiDB-lite"/>
    </source>
</evidence>
<proteinExistence type="predicted"/>
<dbReference type="InterPro" id="IPR000531">
    <property type="entry name" value="Beta-barrel_TonB"/>
</dbReference>
<keyword evidence="9" id="KW-0472">Membrane</keyword>
<evidence type="ECO:0000256" key="4">
    <source>
        <dbReference type="ARBA" id="ARBA00022692"/>
    </source>
</evidence>
<accession>A0A699XEF4</accession>
<evidence type="ECO:0000256" key="7">
    <source>
        <dbReference type="ARBA" id="ARBA00023065"/>
    </source>
</evidence>
<keyword evidence="10" id="KW-0998">Cell outer membrane</keyword>
<evidence type="ECO:0000256" key="5">
    <source>
        <dbReference type="ARBA" id="ARBA00022729"/>
    </source>
</evidence>
<keyword evidence="7" id="KW-0406">Ion transport</keyword>
<dbReference type="InterPro" id="IPR036942">
    <property type="entry name" value="Beta-barrel_TonB_sf"/>
</dbReference>
<dbReference type="InterPro" id="IPR039426">
    <property type="entry name" value="TonB-dep_rcpt-like"/>
</dbReference>
<comment type="caution">
    <text evidence="13">The sequence shown here is derived from an EMBL/GenBank/DDBJ whole genome shotgun (WGS) entry which is preliminary data.</text>
</comment>
<comment type="subcellular location">
    <subcellularLocation>
        <location evidence="1">Cell outer membrane</location>
        <topology evidence="1">Multi-pass membrane protein</topology>
    </subcellularLocation>
</comment>
<feature type="non-terminal residue" evidence="13">
    <location>
        <position position="95"/>
    </location>
</feature>
<dbReference type="PANTHER" id="PTHR32552">
    <property type="entry name" value="FERRICHROME IRON RECEPTOR-RELATED"/>
    <property type="match status" value="1"/>
</dbReference>
<evidence type="ECO:0000313" key="13">
    <source>
        <dbReference type="EMBL" id="GFD55221.1"/>
    </source>
</evidence>
<keyword evidence="6" id="KW-0408">Iron</keyword>
<dbReference type="AlphaFoldDB" id="A0A699XEF4"/>
<feature type="domain" description="TonB-dependent receptor-like beta-barrel" evidence="12">
    <location>
        <begin position="2"/>
        <end position="93"/>
    </location>
</feature>
<evidence type="ECO:0000256" key="2">
    <source>
        <dbReference type="ARBA" id="ARBA00022448"/>
    </source>
</evidence>
<dbReference type="Pfam" id="PF00593">
    <property type="entry name" value="TonB_dep_Rec_b-barrel"/>
    <property type="match status" value="1"/>
</dbReference>
<protein>
    <recommendedName>
        <fullName evidence="12">TonB-dependent receptor-like beta-barrel domain-containing protein</fullName>
    </recommendedName>
</protein>
<dbReference type="GO" id="GO:0015344">
    <property type="term" value="F:siderophore uptake transmembrane transporter activity"/>
    <property type="evidence" value="ECO:0007669"/>
    <property type="project" value="TreeGrafter"/>
</dbReference>
<dbReference type="PROSITE" id="PS52016">
    <property type="entry name" value="TONB_DEPENDENT_REC_3"/>
    <property type="match status" value="1"/>
</dbReference>
<feature type="non-terminal residue" evidence="13">
    <location>
        <position position="1"/>
    </location>
</feature>
<dbReference type="Gene3D" id="2.40.170.20">
    <property type="entry name" value="TonB-dependent receptor, beta-barrel domain"/>
    <property type="match status" value="1"/>
</dbReference>
<dbReference type="EMBL" id="BKCJ011815391">
    <property type="protein sequence ID" value="GFD55221.1"/>
    <property type="molecule type" value="Genomic_DNA"/>
</dbReference>
<evidence type="ECO:0000256" key="10">
    <source>
        <dbReference type="ARBA" id="ARBA00023237"/>
    </source>
</evidence>
<evidence type="ECO:0000256" key="1">
    <source>
        <dbReference type="ARBA" id="ARBA00004571"/>
    </source>
</evidence>
<keyword evidence="8" id="KW-0798">TonB box</keyword>
<dbReference type="PANTHER" id="PTHR32552:SF68">
    <property type="entry name" value="FERRICHROME OUTER MEMBRANE TRANSPORTER_PHAGE RECEPTOR"/>
    <property type="match status" value="1"/>
</dbReference>
<evidence type="ECO:0000259" key="12">
    <source>
        <dbReference type="Pfam" id="PF00593"/>
    </source>
</evidence>